<evidence type="ECO:0000259" key="3">
    <source>
        <dbReference type="Pfam" id="PF01551"/>
    </source>
</evidence>
<accession>A0A938BPG9</accession>
<dbReference type="PANTHER" id="PTHR21666">
    <property type="entry name" value="PEPTIDASE-RELATED"/>
    <property type="match status" value="1"/>
</dbReference>
<name>A0A938BPG9_UNCEI</name>
<dbReference type="Gene3D" id="2.70.70.10">
    <property type="entry name" value="Glucose Permease (Domain IIA)"/>
    <property type="match status" value="1"/>
</dbReference>
<dbReference type="AlphaFoldDB" id="A0A938BPG9"/>
<comment type="caution">
    <text evidence="4">The sequence shown here is derived from an EMBL/GenBank/DDBJ whole genome shotgun (WGS) entry which is preliminary data.</text>
</comment>
<keyword evidence="2" id="KW-0472">Membrane</keyword>
<organism evidence="4 5">
    <name type="scientific">Eiseniibacteriota bacterium</name>
    <dbReference type="NCBI Taxonomy" id="2212470"/>
    <lineage>
        <taxon>Bacteria</taxon>
        <taxon>Candidatus Eiseniibacteriota</taxon>
    </lineage>
</organism>
<dbReference type="Pfam" id="PF01551">
    <property type="entry name" value="Peptidase_M23"/>
    <property type="match status" value="1"/>
</dbReference>
<dbReference type="PANTHER" id="PTHR21666:SF289">
    <property type="entry name" value="L-ALA--D-GLU ENDOPEPTIDASE"/>
    <property type="match status" value="1"/>
</dbReference>
<dbReference type="InterPro" id="IPR011055">
    <property type="entry name" value="Dup_hybrid_motif"/>
</dbReference>
<dbReference type="Proteomes" id="UP000748308">
    <property type="component" value="Unassembled WGS sequence"/>
</dbReference>
<keyword evidence="2" id="KW-1133">Transmembrane helix</keyword>
<dbReference type="EMBL" id="VGIY01000323">
    <property type="protein sequence ID" value="MBM3318318.1"/>
    <property type="molecule type" value="Genomic_DNA"/>
</dbReference>
<evidence type="ECO:0000256" key="1">
    <source>
        <dbReference type="ARBA" id="ARBA00022729"/>
    </source>
</evidence>
<evidence type="ECO:0000256" key="2">
    <source>
        <dbReference type="SAM" id="Phobius"/>
    </source>
</evidence>
<protein>
    <submittedName>
        <fullName evidence="4">M23 family metallopeptidase</fullName>
    </submittedName>
</protein>
<keyword evidence="2" id="KW-0812">Transmembrane</keyword>
<keyword evidence="1" id="KW-0732">Signal</keyword>
<evidence type="ECO:0000313" key="5">
    <source>
        <dbReference type="Proteomes" id="UP000748308"/>
    </source>
</evidence>
<evidence type="ECO:0000313" key="4">
    <source>
        <dbReference type="EMBL" id="MBM3318318.1"/>
    </source>
</evidence>
<reference evidence="4" key="1">
    <citation type="submission" date="2019-03" db="EMBL/GenBank/DDBJ databases">
        <title>Lake Tanganyika Metagenome-Assembled Genomes (MAGs).</title>
        <authorList>
            <person name="Tran P."/>
        </authorList>
    </citation>
    <scope>NUCLEOTIDE SEQUENCE</scope>
    <source>
        <strain evidence="4">M_DeepCast_400m_m2_100</strain>
    </source>
</reference>
<dbReference type="CDD" id="cd12797">
    <property type="entry name" value="M23_peptidase"/>
    <property type="match status" value="1"/>
</dbReference>
<sequence length="311" mass="33777">MAGRQVNVFWVPEGGDRVRQFRLAVWPLYVFGGLGALILLMLIGAGAAYLSVSQTKVENRLLAAENDALRGELVALGAETSRLDQAVRSQVQLANEARLLAGLPPYSEAIALQGVGGSPQVGATHAQQDLTPGVRRTVGIYYERLDHLSRRLDFQEESFLEVKESVAANRERLEHLPTINPVVGPYFVSSGFGTRTDPFTGRPSRHSGIDLRAPLGTPFRATAAGRVTYVGFNGDFGLSVEIDHGFGLSTYYAHANDVNVRRGQAVSRGDIIGHVGHSGRTTGNHLHYEVRKGGAPVNPRQYILQGDHFLD</sequence>
<feature type="domain" description="M23ase beta-sheet core" evidence="3">
    <location>
        <begin position="205"/>
        <end position="299"/>
    </location>
</feature>
<dbReference type="InterPro" id="IPR050570">
    <property type="entry name" value="Cell_wall_metabolism_enzyme"/>
</dbReference>
<dbReference type="InterPro" id="IPR016047">
    <property type="entry name" value="M23ase_b-sheet_dom"/>
</dbReference>
<dbReference type="FunFam" id="2.70.70.10:FF:000006">
    <property type="entry name" value="M23 family peptidase"/>
    <property type="match status" value="1"/>
</dbReference>
<dbReference type="SUPFAM" id="SSF51261">
    <property type="entry name" value="Duplicated hybrid motif"/>
    <property type="match status" value="1"/>
</dbReference>
<dbReference type="GO" id="GO:0004222">
    <property type="term" value="F:metalloendopeptidase activity"/>
    <property type="evidence" value="ECO:0007669"/>
    <property type="project" value="TreeGrafter"/>
</dbReference>
<feature type="transmembrane region" description="Helical" evidence="2">
    <location>
        <begin position="28"/>
        <end position="52"/>
    </location>
</feature>
<gene>
    <name evidence="4" type="ORF">FJY75_10760</name>
</gene>
<proteinExistence type="predicted"/>